<gene>
    <name evidence="3" type="ORF">PVK06_009218</name>
</gene>
<keyword evidence="1" id="KW-0175">Coiled coil</keyword>
<evidence type="ECO:0000313" key="3">
    <source>
        <dbReference type="EMBL" id="KAK5840324.1"/>
    </source>
</evidence>
<dbReference type="Proteomes" id="UP001358586">
    <property type="component" value="Chromosome 3"/>
</dbReference>
<dbReference type="EMBL" id="JARKNE010000003">
    <property type="protein sequence ID" value="KAK5840324.1"/>
    <property type="molecule type" value="Genomic_DNA"/>
</dbReference>
<accession>A0ABR0QLY0</accession>
<evidence type="ECO:0000313" key="4">
    <source>
        <dbReference type="Proteomes" id="UP001358586"/>
    </source>
</evidence>
<evidence type="ECO:0000256" key="2">
    <source>
        <dbReference type="SAM" id="MobiDB-lite"/>
    </source>
</evidence>
<proteinExistence type="predicted"/>
<keyword evidence="4" id="KW-1185">Reference proteome</keyword>
<organism evidence="3 4">
    <name type="scientific">Gossypium arboreum</name>
    <name type="common">Tree cotton</name>
    <name type="synonym">Gossypium nanking</name>
    <dbReference type="NCBI Taxonomy" id="29729"/>
    <lineage>
        <taxon>Eukaryota</taxon>
        <taxon>Viridiplantae</taxon>
        <taxon>Streptophyta</taxon>
        <taxon>Embryophyta</taxon>
        <taxon>Tracheophyta</taxon>
        <taxon>Spermatophyta</taxon>
        <taxon>Magnoliopsida</taxon>
        <taxon>eudicotyledons</taxon>
        <taxon>Gunneridae</taxon>
        <taxon>Pentapetalae</taxon>
        <taxon>rosids</taxon>
        <taxon>malvids</taxon>
        <taxon>Malvales</taxon>
        <taxon>Malvaceae</taxon>
        <taxon>Malvoideae</taxon>
        <taxon>Gossypium</taxon>
    </lineage>
</organism>
<feature type="compositionally biased region" description="Basic and acidic residues" evidence="2">
    <location>
        <begin position="98"/>
        <end position="111"/>
    </location>
</feature>
<sequence length="128" mass="14735">MKELREESKEFVLDTLRSTSDKLTIRVEALEALIFDLNEKEAFYWFEDGLEMWAKQELHRLGITNLTVAMVEAKNFYDVGERKFDNSKSSKPKPRPKGNGEGDKDQVEKNGKGPRASQGRPWDKKGPM</sequence>
<feature type="region of interest" description="Disordered" evidence="2">
    <location>
        <begin position="82"/>
        <end position="128"/>
    </location>
</feature>
<comment type="caution">
    <text evidence="3">The sequence shown here is derived from an EMBL/GenBank/DDBJ whole genome shotgun (WGS) entry which is preliminary data.</text>
</comment>
<feature type="coiled-coil region" evidence="1">
    <location>
        <begin position="13"/>
        <end position="40"/>
    </location>
</feature>
<reference evidence="3 4" key="1">
    <citation type="submission" date="2023-03" db="EMBL/GenBank/DDBJ databases">
        <title>WGS of Gossypium arboreum.</title>
        <authorList>
            <person name="Yu D."/>
        </authorList>
    </citation>
    <scope>NUCLEOTIDE SEQUENCE [LARGE SCALE GENOMIC DNA]</scope>
    <source>
        <tissue evidence="3">Leaf</tissue>
    </source>
</reference>
<protein>
    <submittedName>
        <fullName evidence="3">Uncharacterized protein</fullName>
    </submittedName>
</protein>
<evidence type="ECO:0000256" key="1">
    <source>
        <dbReference type="SAM" id="Coils"/>
    </source>
</evidence>
<name>A0ABR0QLY0_GOSAR</name>